<dbReference type="EMBL" id="ML002966">
    <property type="protein sequence ID" value="RKP35080.1"/>
    <property type="molecule type" value="Genomic_DNA"/>
</dbReference>
<protein>
    <submittedName>
        <fullName evidence="1">Uncharacterized protein</fullName>
    </submittedName>
</protein>
<gene>
    <name evidence="1" type="ORF">BJ085DRAFT_39627</name>
</gene>
<reference evidence="2" key="1">
    <citation type="journal article" date="2018" name="Nat. Microbiol.">
        <title>Leveraging single-cell genomics to expand the fungal tree of life.</title>
        <authorList>
            <person name="Ahrendt S.R."/>
            <person name="Quandt C.A."/>
            <person name="Ciobanu D."/>
            <person name="Clum A."/>
            <person name="Salamov A."/>
            <person name="Andreopoulos B."/>
            <person name="Cheng J.F."/>
            <person name="Woyke T."/>
            <person name="Pelin A."/>
            <person name="Henrissat B."/>
            <person name="Reynolds N.K."/>
            <person name="Benny G.L."/>
            <person name="Smith M.E."/>
            <person name="James T.Y."/>
            <person name="Grigoriev I.V."/>
        </authorList>
    </citation>
    <scope>NUCLEOTIDE SEQUENCE [LARGE SCALE GENOMIC DNA]</scope>
    <source>
        <strain evidence="2">RSA 468</strain>
    </source>
</reference>
<name>A0A4P9ZRK7_9FUNG</name>
<sequence length="428" mass="49638">MRVFSNLIIGVFAAAIVIPAVVVVATAITPASIATNHYATENNIRRLKARLSSEPSFEDSMLPHPWLFEHEIHIAYFNKDQKASITQKRIDYNRNVLWFLDHADHALQRGLTTSQEDELFMRLYPLVEGYIKSAFANGIIRLPLNYLALSVLGEPKVDQSTIPDFDPQRVCVQSPERVKFLNTLKPMLATLSKTRFLMPMDDLDDAMLEAFYPLLYHAQKGNSGPLIRTGRYFRSERFSDALYRHRHLFLPAPYLDLANGVMHLMETSDRKTYVPFESNGPDIERAWKRYMMHEFPRTLVNYIVLPLARSHSLPWIREVHEMLTEKSDLAYPEVLMGLLTTVQYGRPQLALGYLEYLKRENRAFPKIRYCIEQTGWQPAFSWLQAHWKVEAEPTRYCRELLFEYSAVFLGDSGRLMVRLFFLTDLPPA</sequence>
<evidence type="ECO:0000313" key="2">
    <source>
        <dbReference type="Proteomes" id="UP000268162"/>
    </source>
</evidence>
<dbReference type="AlphaFoldDB" id="A0A4P9ZRK7"/>
<proteinExistence type="predicted"/>
<organism evidence="1 2">
    <name type="scientific">Dimargaris cristalligena</name>
    <dbReference type="NCBI Taxonomy" id="215637"/>
    <lineage>
        <taxon>Eukaryota</taxon>
        <taxon>Fungi</taxon>
        <taxon>Fungi incertae sedis</taxon>
        <taxon>Zoopagomycota</taxon>
        <taxon>Kickxellomycotina</taxon>
        <taxon>Dimargaritomycetes</taxon>
        <taxon>Dimargaritales</taxon>
        <taxon>Dimargaritaceae</taxon>
        <taxon>Dimargaris</taxon>
    </lineage>
</organism>
<keyword evidence="2" id="KW-1185">Reference proteome</keyword>
<dbReference type="Proteomes" id="UP000268162">
    <property type="component" value="Unassembled WGS sequence"/>
</dbReference>
<accession>A0A4P9ZRK7</accession>
<evidence type="ECO:0000313" key="1">
    <source>
        <dbReference type="EMBL" id="RKP35080.1"/>
    </source>
</evidence>